<dbReference type="SUPFAM" id="SSF53639">
    <property type="entry name" value="AraD/HMP-PK domain-like"/>
    <property type="match status" value="1"/>
</dbReference>
<dbReference type="RefSeq" id="WP_279246772.1">
    <property type="nucleotide sequence ID" value="NZ_SHNN01000004.1"/>
</dbReference>
<dbReference type="Pfam" id="PF00596">
    <property type="entry name" value="Aldolase_II"/>
    <property type="match status" value="1"/>
</dbReference>
<dbReference type="SUPFAM" id="SSF51735">
    <property type="entry name" value="NAD(P)-binding Rossmann-fold domains"/>
    <property type="match status" value="1"/>
</dbReference>
<dbReference type="InterPro" id="IPR036409">
    <property type="entry name" value="Aldolase_II/adducin_N_sf"/>
</dbReference>
<dbReference type="InterPro" id="IPR002347">
    <property type="entry name" value="SDR_fam"/>
</dbReference>
<comment type="caution">
    <text evidence="4">The sequence shown here is derived from an EMBL/GenBank/DDBJ whole genome shotgun (WGS) entry which is preliminary data.</text>
</comment>
<organism evidence="4 5">
    <name type="scientific">Candidatus Litorirhabdus singularis</name>
    <dbReference type="NCBI Taxonomy" id="2518993"/>
    <lineage>
        <taxon>Bacteria</taxon>
        <taxon>Pseudomonadati</taxon>
        <taxon>Pseudomonadota</taxon>
        <taxon>Gammaproteobacteria</taxon>
        <taxon>Cellvibrionales</taxon>
        <taxon>Halieaceae</taxon>
        <taxon>Candidatus Litorirhabdus</taxon>
    </lineage>
</organism>
<reference evidence="4" key="1">
    <citation type="submission" date="2019-02" db="EMBL/GenBank/DDBJ databases">
        <authorList>
            <person name="Li S.-H."/>
        </authorList>
    </citation>
    <scope>NUCLEOTIDE SEQUENCE</scope>
    <source>
        <strain evidence="4">IMCC14734</strain>
    </source>
</reference>
<comment type="similarity">
    <text evidence="1">Belongs to the short-chain dehydrogenases/reductases (SDR) family.</text>
</comment>
<keyword evidence="2" id="KW-0560">Oxidoreductase</keyword>
<proteinExistence type="inferred from homology"/>
<evidence type="ECO:0000259" key="3">
    <source>
        <dbReference type="SMART" id="SM01007"/>
    </source>
</evidence>
<dbReference type="EMBL" id="SHNN01000004">
    <property type="protein sequence ID" value="MCX2982742.1"/>
    <property type="molecule type" value="Genomic_DNA"/>
</dbReference>
<dbReference type="PRINTS" id="PR00081">
    <property type="entry name" value="GDHRDH"/>
</dbReference>
<dbReference type="Pfam" id="PF13561">
    <property type="entry name" value="adh_short_C2"/>
    <property type="match status" value="1"/>
</dbReference>
<evidence type="ECO:0000313" key="4">
    <source>
        <dbReference type="EMBL" id="MCX2982742.1"/>
    </source>
</evidence>
<dbReference type="InterPro" id="IPR036291">
    <property type="entry name" value="NAD(P)-bd_dom_sf"/>
</dbReference>
<dbReference type="SMART" id="SM01007">
    <property type="entry name" value="Aldolase_II"/>
    <property type="match status" value="1"/>
</dbReference>
<dbReference type="Proteomes" id="UP001143362">
    <property type="component" value="Unassembled WGS sequence"/>
</dbReference>
<evidence type="ECO:0000256" key="1">
    <source>
        <dbReference type="ARBA" id="ARBA00006484"/>
    </source>
</evidence>
<name>A0ABT3TN66_9GAMM</name>
<dbReference type="Gene3D" id="3.40.225.10">
    <property type="entry name" value="Class II aldolase/adducin N-terminal domain"/>
    <property type="match status" value="1"/>
</dbReference>
<dbReference type="InterPro" id="IPR001303">
    <property type="entry name" value="Aldolase_II/adducin_N"/>
</dbReference>
<accession>A0ABT3TN66</accession>
<evidence type="ECO:0000313" key="5">
    <source>
        <dbReference type="Proteomes" id="UP001143362"/>
    </source>
</evidence>
<dbReference type="PROSITE" id="PS00061">
    <property type="entry name" value="ADH_SHORT"/>
    <property type="match status" value="1"/>
</dbReference>
<dbReference type="InterPro" id="IPR020904">
    <property type="entry name" value="Sc_DH/Rdtase_CS"/>
</dbReference>
<sequence length="661" mass="70358">MDSLWSSEEAASHEGALGLRVYTSRLLGQESSLVLHGGGNTSVKDQTRNIFGEQVPTLYVKGSGWDLKTLEPAGLSPTCLETLCRLAQLPTLTDTEMARELKAALLDPSAPAPSVEAILHAIIPFKYVDHTHADAVVAISNTPDGESLLRQLYADDILILPYIMPGFILSKQVFEATRDIDWTRIRGIVLLHHGVFTFADDARTSYENMIEIVDLAEEFLAGQGAAAMRAEGASAFEAADAIDLAAVRGKVSELAGRPMLATLRMESDYVGYSSRDDIATIACGGPITPDHTLHTKRIPVVLGCARESDLEAALEDYADAYRSYFARHDSGQLTCLDAAPRYAVWQQRGVIAFGQNIGRVGVVSDIARHTLKAVQWAQCLGGWQALPEADIFQLEYWELEQAKLKRLAAPGAFEGRVAVVTGAASGIGLACLRRLQAEGACVIALDIDDRIADLTTPGVLGMRCDVTDAEAVADALVHGVCAFGGIDILVSNAGVFSPSAAIANLTDAALEQSLELNFSSHVRLLRECTPYLRRGCNPSVVLIASKNVPAPGPGAAAYSTAKAALTQLGRVAALELGADGVRVNMLHPNAVYDTGIWTDQVLAERASNYGLTVDQYKSNNVLQRPVYAADVAGAVVALAGDLLPATTGAQIAVDGGNERVI</sequence>
<dbReference type="NCBIfam" id="NF006196">
    <property type="entry name" value="PRK08324.2-4"/>
    <property type="match status" value="1"/>
</dbReference>
<dbReference type="PANTHER" id="PTHR24321">
    <property type="entry name" value="DEHYDROGENASES, SHORT CHAIN"/>
    <property type="match status" value="1"/>
</dbReference>
<feature type="domain" description="Class II aldolase/adducin N-terminal" evidence="3">
    <location>
        <begin position="19"/>
        <end position="220"/>
    </location>
</feature>
<evidence type="ECO:0000256" key="2">
    <source>
        <dbReference type="ARBA" id="ARBA00023002"/>
    </source>
</evidence>
<dbReference type="Gene3D" id="3.40.50.720">
    <property type="entry name" value="NAD(P)-binding Rossmann-like Domain"/>
    <property type="match status" value="1"/>
</dbReference>
<dbReference type="PANTHER" id="PTHR24321:SF14">
    <property type="entry name" value="SHORT-CHAIN TYPE DEHYDROGENASE_REDUCTASE BLR2146-RELATED"/>
    <property type="match status" value="1"/>
</dbReference>
<keyword evidence="5" id="KW-1185">Reference proteome</keyword>
<gene>
    <name evidence="4" type="ORF">EYC98_17910</name>
</gene>
<protein>
    <submittedName>
        <fullName evidence="4">Bifunctional aldolase/short-chain dehydrogenase</fullName>
    </submittedName>
</protein>